<dbReference type="InterPro" id="IPR005186">
    <property type="entry name" value="FlaG"/>
</dbReference>
<dbReference type="Gene3D" id="3.30.160.170">
    <property type="entry name" value="FlaG-like"/>
    <property type="match status" value="1"/>
</dbReference>
<dbReference type="HOGENOM" id="CLU_2425355_0_0_0"/>
<protein>
    <recommendedName>
        <fullName evidence="2">Flagellar protein FlaG protein</fullName>
    </recommendedName>
</protein>
<organism evidence="1">
    <name type="scientific">Solibacter usitatus (strain Ellin6076)</name>
    <dbReference type="NCBI Taxonomy" id="234267"/>
    <lineage>
        <taxon>Bacteria</taxon>
        <taxon>Pseudomonadati</taxon>
        <taxon>Acidobacteriota</taxon>
        <taxon>Terriglobia</taxon>
        <taxon>Bryobacterales</taxon>
        <taxon>Solibacteraceae</taxon>
        <taxon>Candidatus Solibacter</taxon>
    </lineage>
</organism>
<dbReference type="KEGG" id="sus:Acid_7447"/>
<evidence type="ECO:0008006" key="2">
    <source>
        <dbReference type="Google" id="ProtNLM"/>
    </source>
</evidence>
<evidence type="ECO:0000313" key="1">
    <source>
        <dbReference type="EMBL" id="ABJ88355.1"/>
    </source>
</evidence>
<dbReference type="InParanoid" id="Q01PR5"/>
<gene>
    <name evidence="1" type="ordered locus">Acid_7447</name>
</gene>
<dbReference type="SUPFAM" id="SSF160214">
    <property type="entry name" value="FlaG-like"/>
    <property type="match status" value="1"/>
</dbReference>
<dbReference type="Pfam" id="PF03646">
    <property type="entry name" value="FlaG"/>
    <property type="match status" value="1"/>
</dbReference>
<reference evidence="1" key="1">
    <citation type="submission" date="2006-10" db="EMBL/GenBank/DDBJ databases">
        <title>Complete sequence of Solibacter usitatus Ellin6076.</title>
        <authorList>
            <consortium name="US DOE Joint Genome Institute"/>
            <person name="Copeland A."/>
            <person name="Lucas S."/>
            <person name="Lapidus A."/>
            <person name="Barry K."/>
            <person name="Detter J.C."/>
            <person name="Glavina del Rio T."/>
            <person name="Hammon N."/>
            <person name="Israni S."/>
            <person name="Dalin E."/>
            <person name="Tice H."/>
            <person name="Pitluck S."/>
            <person name="Thompson L.S."/>
            <person name="Brettin T."/>
            <person name="Bruce D."/>
            <person name="Han C."/>
            <person name="Tapia R."/>
            <person name="Gilna P."/>
            <person name="Schmutz J."/>
            <person name="Larimer F."/>
            <person name="Land M."/>
            <person name="Hauser L."/>
            <person name="Kyrpides N."/>
            <person name="Mikhailova N."/>
            <person name="Janssen P.H."/>
            <person name="Kuske C.R."/>
            <person name="Richardson P."/>
        </authorList>
    </citation>
    <scope>NUCLEOTIDE SEQUENCE</scope>
    <source>
        <strain evidence="1">Ellin6076</strain>
    </source>
</reference>
<sequence length="91" mass="10162">MDITAINRGEVGVHAPAPVAPVDNTAEHRQVVQAVKAVNGTEMFGPENELRFQKDPESKRMVVRVVNRKTSEVLSQVPAEYVLRLAQDIRR</sequence>
<dbReference type="AlphaFoldDB" id="Q01PR5"/>
<dbReference type="EMBL" id="CP000473">
    <property type="protein sequence ID" value="ABJ88355.1"/>
    <property type="molecule type" value="Genomic_DNA"/>
</dbReference>
<dbReference type="eggNOG" id="COG1334">
    <property type="taxonomic scope" value="Bacteria"/>
</dbReference>
<accession>Q01PR5</accession>
<proteinExistence type="predicted"/>
<dbReference type="InterPro" id="IPR035924">
    <property type="entry name" value="FlaG-like_sf"/>
</dbReference>
<name>Q01PR5_SOLUE</name>
<dbReference type="OrthoDB" id="5741693at2"/>